<name>A0A8H7TAG0_9HELO</name>
<feature type="transmembrane region" description="Helical" evidence="1">
    <location>
        <begin position="20"/>
        <end position="42"/>
    </location>
</feature>
<evidence type="ECO:0000256" key="1">
    <source>
        <dbReference type="SAM" id="Phobius"/>
    </source>
</evidence>
<protein>
    <submittedName>
        <fullName evidence="2">Uncharacterized protein</fullName>
    </submittedName>
</protein>
<gene>
    <name evidence="2" type="ORF">IFR04_008897</name>
</gene>
<evidence type="ECO:0000313" key="3">
    <source>
        <dbReference type="Proteomes" id="UP000664132"/>
    </source>
</evidence>
<dbReference type="Proteomes" id="UP000664132">
    <property type="component" value="Unassembled WGS sequence"/>
</dbReference>
<keyword evidence="1" id="KW-0812">Transmembrane</keyword>
<feature type="transmembrane region" description="Helical" evidence="1">
    <location>
        <begin position="54"/>
        <end position="76"/>
    </location>
</feature>
<keyword evidence="1" id="KW-0472">Membrane</keyword>
<dbReference type="EMBL" id="JAFJYH010000141">
    <property type="protein sequence ID" value="KAG4417930.1"/>
    <property type="molecule type" value="Genomic_DNA"/>
</dbReference>
<feature type="transmembrane region" description="Helical" evidence="1">
    <location>
        <begin position="404"/>
        <end position="428"/>
    </location>
</feature>
<keyword evidence="1" id="KW-1133">Transmembrane helix</keyword>
<feature type="transmembrane region" description="Helical" evidence="1">
    <location>
        <begin position="88"/>
        <end position="109"/>
    </location>
</feature>
<reference evidence="2" key="1">
    <citation type="submission" date="2021-02" db="EMBL/GenBank/DDBJ databases">
        <title>Genome sequence Cadophora malorum strain M34.</title>
        <authorList>
            <person name="Stefanovic E."/>
            <person name="Vu D."/>
            <person name="Scully C."/>
            <person name="Dijksterhuis J."/>
            <person name="Roader J."/>
            <person name="Houbraken J."/>
        </authorList>
    </citation>
    <scope>NUCLEOTIDE SEQUENCE</scope>
    <source>
        <strain evidence="2">M34</strain>
    </source>
</reference>
<sequence>MSPSLWLTLSTSWELGNVRAVLAFLINVLLAIGLWIISYASWKHGAARAARTSRVPLLSLLSMSGIGDAIDAIFVISFSMGLRRLLSILIQAGVIVVLSITVIISGPIARYSTRRGIEIQTQDVQGWLATTNHSSMGGAFVRWNQTIERLNSANFPMDKLLDFQPDNRVQWQYESGEWNSSWAVSCTWTPQTPITLEVTGNSSGYLFDEIPVIRSIFPPETLESGYNIWMDWGGAYEGSDVNKDVIIFLLAETDPELAIDENTGLLRNYQPLHLVLSAVHLHNVPRSEDQTVTNFGTGPVESSSYTMANCNIERAQNRTNDDLDFDVVQHIAFPWTIDADTTISAFASFYQAGIAEQSFNGEPIYLPSGEDLFRFYQAYMISKDTQYKQVVTRRLSVEVPSVQLSVVALALILLYVAAMGIVLLWAGLMMRIPKGMWIPRTKVEWMMQGVREVGGREVDAVLWEVGWDGLKRGLRSAVLGRGAGPMGGTSMNIQLGQDVERPSVVQVLGGKH</sequence>
<keyword evidence="3" id="KW-1185">Reference proteome</keyword>
<dbReference type="OrthoDB" id="3516776at2759"/>
<accession>A0A8H7TAG0</accession>
<dbReference type="AlphaFoldDB" id="A0A8H7TAG0"/>
<organism evidence="2 3">
    <name type="scientific">Cadophora malorum</name>
    <dbReference type="NCBI Taxonomy" id="108018"/>
    <lineage>
        <taxon>Eukaryota</taxon>
        <taxon>Fungi</taxon>
        <taxon>Dikarya</taxon>
        <taxon>Ascomycota</taxon>
        <taxon>Pezizomycotina</taxon>
        <taxon>Leotiomycetes</taxon>
        <taxon>Helotiales</taxon>
        <taxon>Ploettnerulaceae</taxon>
        <taxon>Cadophora</taxon>
    </lineage>
</organism>
<evidence type="ECO:0000313" key="2">
    <source>
        <dbReference type="EMBL" id="KAG4417930.1"/>
    </source>
</evidence>
<comment type="caution">
    <text evidence="2">The sequence shown here is derived from an EMBL/GenBank/DDBJ whole genome shotgun (WGS) entry which is preliminary data.</text>
</comment>
<proteinExistence type="predicted"/>